<dbReference type="EMBL" id="CZRL01000094">
    <property type="protein sequence ID" value="CUS53206.1"/>
    <property type="molecule type" value="Genomic_DNA"/>
</dbReference>
<proteinExistence type="inferred from homology"/>
<dbReference type="Gene3D" id="3.40.50.720">
    <property type="entry name" value="NAD(P)-binding Rossmann-like Domain"/>
    <property type="match status" value="1"/>
</dbReference>
<gene>
    <name evidence="3" type="ORF">MGWOODY_XGa2809</name>
</gene>
<dbReference type="PANTHER" id="PTHR42901">
    <property type="entry name" value="ALCOHOL DEHYDROGENASE"/>
    <property type="match status" value="1"/>
</dbReference>
<keyword evidence="2" id="KW-0560">Oxidoreductase</keyword>
<reference evidence="3" key="1">
    <citation type="submission" date="2015-10" db="EMBL/GenBank/DDBJ databases">
        <authorList>
            <person name="Gilbert D.G."/>
        </authorList>
    </citation>
    <scope>NUCLEOTIDE SEQUENCE</scope>
</reference>
<dbReference type="PRINTS" id="PR00081">
    <property type="entry name" value="GDHRDH"/>
</dbReference>
<comment type="similarity">
    <text evidence="1">Belongs to the short-chain dehydrogenases/reductases (SDR) family.</text>
</comment>
<dbReference type="PANTHER" id="PTHR42901:SF1">
    <property type="entry name" value="ALCOHOL DEHYDROGENASE"/>
    <property type="match status" value="1"/>
</dbReference>
<dbReference type="GO" id="GO:0016491">
    <property type="term" value="F:oxidoreductase activity"/>
    <property type="evidence" value="ECO:0007669"/>
    <property type="project" value="UniProtKB-KW"/>
</dbReference>
<protein>
    <submittedName>
        <fullName evidence="3">Oxidoreductase, short chain dehydrogenase/reductase family</fullName>
    </submittedName>
</protein>
<dbReference type="AlphaFoldDB" id="A0A160TUJ3"/>
<dbReference type="InterPro" id="IPR020904">
    <property type="entry name" value="Sc_DH/Rdtase_CS"/>
</dbReference>
<sequence length="191" mass="20971">MTDEDSVAKLLDRLPRDWRDIDILVNNAGHDIGGRRQFHEGTATQWVATIETNVIGLMRVTRTVLDSMVERNTGHIVNIGSVAGIQAYKACAAYAASKHAVHGLSETLRLDYGATGIKVSEVLPGMVETEFAATRFGDEKRGEAYYREFGVCLTPQDIARSVRFVLEQPSDVVIAQIVVVPTQRPLVSSTD</sequence>
<name>A0A160TUJ3_9ZZZZ</name>
<evidence type="ECO:0000256" key="1">
    <source>
        <dbReference type="ARBA" id="ARBA00006484"/>
    </source>
</evidence>
<dbReference type="InterPro" id="IPR002347">
    <property type="entry name" value="SDR_fam"/>
</dbReference>
<accession>A0A160TUJ3</accession>
<dbReference type="PROSITE" id="PS00061">
    <property type="entry name" value="ADH_SHORT"/>
    <property type="match status" value="1"/>
</dbReference>
<dbReference type="Pfam" id="PF00106">
    <property type="entry name" value="adh_short"/>
    <property type="match status" value="1"/>
</dbReference>
<evidence type="ECO:0000313" key="3">
    <source>
        <dbReference type="EMBL" id="CUS53206.1"/>
    </source>
</evidence>
<dbReference type="InterPro" id="IPR036291">
    <property type="entry name" value="NAD(P)-bd_dom_sf"/>
</dbReference>
<organism evidence="3">
    <name type="scientific">hydrothermal vent metagenome</name>
    <dbReference type="NCBI Taxonomy" id="652676"/>
    <lineage>
        <taxon>unclassified sequences</taxon>
        <taxon>metagenomes</taxon>
        <taxon>ecological metagenomes</taxon>
    </lineage>
</organism>
<dbReference type="PRINTS" id="PR00080">
    <property type="entry name" value="SDRFAMILY"/>
</dbReference>
<evidence type="ECO:0000256" key="2">
    <source>
        <dbReference type="ARBA" id="ARBA00023002"/>
    </source>
</evidence>
<dbReference type="SUPFAM" id="SSF51735">
    <property type="entry name" value="NAD(P)-binding Rossmann-fold domains"/>
    <property type="match status" value="1"/>
</dbReference>